<dbReference type="AlphaFoldDB" id="A0A8J7PIY7"/>
<comment type="caution">
    <text evidence="1">The sequence shown here is derived from an EMBL/GenBank/DDBJ whole genome shotgun (WGS) entry which is preliminary data.</text>
</comment>
<evidence type="ECO:0000313" key="1">
    <source>
        <dbReference type="EMBL" id="MBN8661248.1"/>
    </source>
</evidence>
<reference evidence="1" key="1">
    <citation type="submission" date="2021-02" db="EMBL/GenBank/DDBJ databases">
        <title>Genome-Resolved Metagenomics of a Microbial Community Performing Photosynthetic Biological Nutrient Removal.</title>
        <authorList>
            <person name="Mcdaniel E.A."/>
        </authorList>
    </citation>
    <scope>NUCLEOTIDE SEQUENCE</scope>
    <source>
        <strain evidence="1">UWPOB_OBS1</strain>
    </source>
</reference>
<proteinExistence type="predicted"/>
<protein>
    <submittedName>
        <fullName evidence="1">Uncharacterized protein</fullName>
    </submittedName>
</protein>
<dbReference type="EMBL" id="JAFLCK010000018">
    <property type="protein sequence ID" value="MBN8661248.1"/>
    <property type="molecule type" value="Genomic_DNA"/>
</dbReference>
<organism evidence="1 2">
    <name type="scientific">Candidatus Obscuribacter phosphatis</name>
    <dbReference type="NCBI Taxonomy" id="1906157"/>
    <lineage>
        <taxon>Bacteria</taxon>
        <taxon>Bacillati</taxon>
        <taxon>Candidatus Melainabacteria</taxon>
        <taxon>Candidatus Obscuribacterales</taxon>
        <taxon>Candidatus Obscuribacteraceae</taxon>
        <taxon>Candidatus Obscuribacter</taxon>
    </lineage>
</organism>
<dbReference type="Proteomes" id="UP000664277">
    <property type="component" value="Unassembled WGS sequence"/>
</dbReference>
<evidence type="ECO:0000313" key="2">
    <source>
        <dbReference type="Proteomes" id="UP000664277"/>
    </source>
</evidence>
<gene>
    <name evidence="1" type="ORF">J0M35_12850</name>
</gene>
<name>A0A8J7PIY7_9BACT</name>
<sequence>MKQEKKLSISAQIAPLVAANAAALAAGTLRRTEAAPRAYKVKPDNIKAPAIAVGADGIIFVPGYLSN</sequence>
<accession>A0A8J7PIY7</accession>